<keyword evidence="9" id="KW-0472">Membrane</keyword>
<dbReference type="InterPro" id="IPR019734">
    <property type="entry name" value="TPR_rpt"/>
</dbReference>
<evidence type="ECO:0000256" key="8">
    <source>
        <dbReference type="SAM" id="Coils"/>
    </source>
</evidence>
<gene>
    <name evidence="11" type="ORF">GCM10007940_47970</name>
</gene>
<protein>
    <recommendedName>
        <fullName evidence="2">histidine kinase</fullName>
        <ecNumber evidence="2">2.7.13.3</ecNumber>
    </recommendedName>
</protein>
<dbReference type="RefSeq" id="WP_235295018.1">
    <property type="nucleotide sequence ID" value="NZ_BSOH01000037.1"/>
</dbReference>
<dbReference type="GO" id="GO:0005524">
    <property type="term" value="F:ATP binding"/>
    <property type="evidence" value="ECO:0007669"/>
    <property type="project" value="UniProtKB-KW"/>
</dbReference>
<evidence type="ECO:0000256" key="1">
    <source>
        <dbReference type="ARBA" id="ARBA00000085"/>
    </source>
</evidence>
<keyword evidence="7" id="KW-0067">ATP-binding</keyword>
<dbReference type="SMART" id="SM00028">
    <property type="entry name" value="TPR"/>
    <property type="match status" value="5"/>
</dbReference>
<evidence type="ECO:0000256" key="3">
    <source>
        <dbReference type="ARBA" id="ARBA00022553"/>
    </source>
</evidence>
<evidence type="ECO:0000256" key="9">
    <source>
        <dbReference type="SAM" id="Phobius"/>
    </source>
</evidence>
<keyword evidence="9" id="KW-0812">Transmembrane</keyword>
<dbReference type="Proteomes" id="UP001156666">
    <property type="component" value="Unassembled WGS sequence"/>
</dbReference>
<evidence type="ECO:0000259" key="10">
    <source>
        <dbReference type="Pfam" id="PF07568"/>
    </source>
</evidence>
<evidence type="ECO:0000256" key="6">
    <source>
        <dbReference type="ARBA" id="ARBA00022777"/>
    </source>
</evidence>
<feature type="domain" description="Signal transduction histidine kinase subgroup 2 dimerisation and phosphoacceptor" evidence="10">
    <location>
        <begin position="407"/>
        <end position="482"/>
    </location>
</feature>
<keyword evidence="3" id="KW-0597">Phosphoprotein</keyword>
<dbReference type="EC" id="2.7.13.3" evidence="2"/>
<keyword evidence="12" id="KW-1185">Reference proteome</keyword>
<accession>A0AA37SWQ0</accession>
<evidence type="ECO:0000313" key="11">
    <source>
        <dbReference type="EMBL" id="GLR20181.1"/>
    </source>
</evidence>
<dbReference type="Pfam" id="PF07568">
    <property type="entry name" value="HisKA_2"/>
    <property type="match status" value="1"/>
</dbReference>
<dbReference type="PANTHER" id="PTHR41523:SF8">
    <property type="entry name" value="ETHYLENE RESPONSE SENSOR PROTEIN"/>
    <property type="match status" value="1"/>
</dbReference>
<dbReference type="Gene3D" id="3.30.450.20">
    <property type="entry name" value="PAS domain"/>
    <property type="match status" value="1"/>
</dbReference>
<evidence type="ECO:0000256" key="5">
    <source>
        <dbReference type="ARBA" id="ARBA00022741"/>
    </source>
</evidence>
<dbReference type="EMBL" id="BSOH01000037">
    <property type="protein sequence ID" value="GLR20181.1"/>
    <property type="molecule type" value="Genomic_DNA"/>
</dbReference>
<reference evidence="11" key="1">
    <citation type="journal article" date="2014" name="Int. J. Syst. Evol. Microbiol.">
        <title>Complete genome sequence of Corynebacterium casei LMG S-19264T (=DSM 44701T), isolated from a smear-ripened cheese.</title>
        <authorList>
            <consortium name="US DOE Joint Genome Institute (JGI-PGF)"/>
            <person name="Walter F."/>
            <person name="Albersmeier A."/>
            <person name="Kalinowski J."/>
            <person name="Ruckert C."/>
        </authorList>
    </citation>
    <scope>NUCLEOTIDE SEQUENCE</scope>
    <source>
        <strain evidence="11">NBRC 108769</strain>
    </source>
</reference>
<sequence>MRMFFVIFLFLLYFTSGISQIDSLLHALDSNPSDETTMEEIHTYFNSTYYRDPALSLANALKTDSLAQVHGLEKDYDRTQLMLGVAYNINEDYDFAVEHFLNAVHFANTLDHKKIEAQAYNGLAVVWQVRKDTETSTLYFHKALDIYKEIQDTLWVGLINLNLGGLYMEDELLEEADSYLEDAVIAMVKMKQPIYAGYGKLNLGSLRVKQKRYNEAITFLDDALTSVPYEVNPLIHAVGNTALGEAYMRIKQNVVAKKYLDLALDQSKKVKNYEQLEVANELMSEYYENIGNHAEALKYFKESSSLKDSFISKEEDERLIDALKKYEVEKKEQEIMLLSAENEFKDLRNERDRKNLQLALLGILTMLVLSILIIVNRNRIKKLNKTLAEQQEVIKVNLQEKELLLKEIHHRVKNNLQVISSLLNLQSSYVKDSSAITALREGKNRVKSMALIHQNLYQEGNLTGVRLKPYFEKLCRNLFDSYLVQKDTVQLELEIEDIDLDIDTVIPLGLLANELISNSLKHAFSESDHALINIQLYETSGKIHLKITDNGVGVDPAFLIDKHDSFGYQMIHAFKDKLDGEILIENNDGLSVELIFENFSKVS</sequence>
<organism evidence="11 12">
    <name type="scientific">Portibacter lacus</name>
    <dbReference type="NCBI Taxonomy" id="1099794"/>
    <lineage>
        <taxon>Bacteria</taxon>
        <taxon>Pseudomonadati</taxon>
        <taxon>Bacteroidota</taxon>
        <taxon>Saprospiria</taxon>
        <taxon>Saprospirales</taxon>
        <taxon>Haliscomenobacteraceae</taxon>
        <taxon>Portibacter</taxon>
    </lineage>
</organism>
<comment type="caution">
    <text evidence="11">The sequence shown here is derived from an EMBL/GenBank/DDBJ whole genome shotgun (WGS) entry which is preliminary data.</text>
</comment>
<comment type="catalytic activity">
    <reaction evidence="1">
        <text>ATP + protein L-histidine = ADP + protein N-phospho-L-histidine.</text>
        <dbReference type="EC" id="2.7.13.3"/>
    </reaction>
</comment>
<dbReference type="SUPFAM" id="SSF48452">
    <property type="entry name" value="TPR-like"/>
    <property type="match status" value="1"/>
</dbReference>
<keyword evidence="9" id="KW-1133">Transmembrane helix</keyword>
<dbReference type="InterPro" id="IPR011990">
    <property type="entry name" value="TPR-like_helical_dom_sf"/>
</dbReference>
<dbReference type="Gene3D" id="1.25.40.10">
    <property type="entry name" value="Tetratricopeptide repeat domain"/>
    <property type="match status" value="2"/>
</dbReference>
<feature type="coiled-coil region" evidence="8">
    <location>
        <begin position="323"/>
        <end position="400"/>
    </location>
</feature>
<evidence type="ECO:0000256" key="4">
    <source>
        <dbReference type="ARBA" id="ARBA00022679"/>
    </source>
</evidence>
<dbReference type="AlphaFoldDB" id="A0AA37SWQ0"/>
<evidence type="ECO:0000256" key="7">
    <source>
        <dbReference type="ARBA" id="ARBA00022840"/>
    </source>
</evidence>
<reference evidence="11" key="2">
    <citation type="submission" date="2023-01" db="EMBL/GenBank/DDBJ databases">
        <title>Draft genome sequence of Portibacter lacus strain NBRC 108769.</title>
        <authorList>
            <person name="Sun Q."/>
            <person name="Mori K."/>
        </authorList>
    </citation>
    <scope>NUCLEOTIDE SEQUENCE</scope>
    <source>
        <strain evidence="11">NBRC 108769</strain>
    </source>
</reference>
<dbReference type="InterPro" id="IPR011495">
    <property type="entry name" value="Sig_transdc_His_kin_sub2_dim/P"/>
</dbReference>
<dbReference type="InterPro" id="IPR036890">
    <property type="entry name" value="HATPase_C_sf"/>
</dbReference>
<keyword evidence="5" id="KW-0547">Nucleotide-binding</keyword>
<dbReference type="GO" id="GO:0004673">
    <property type="term" value="F:protein histidine kinase activity"/>
    <property type="evidence" value="ECO:0007669"/>
    <property type="project" value="UniProtKB-EC"/>
</dbReference>
<dbReference type="PANTHER" id="PTHR41523">
    <property type="entry name" value="TWO-COMPONENT SYSTEM SENSOR PROTEIN"/>
    <property type="match status" value="1"/>
</dbReference>
<keyword evidence="6" id="KW-0418">Kinase</keyword>
<proteinExistence type="predicted"/>
<dbReference type="Gene3D" id="3.30.565.10">
    <property type="entry name" value="Histidine kinase-like ATPase, C-terminal domain"/>
    <property type="match status" value="1"/>
</dbReference>
<name>A0AA37SWQ0_9BACT</name>
<evidence type="ECO:0000313" key="12">
    <source>
        <dbReference type="Proteomes" id="UP001156666"/>
    </source>
</evidence>
<dbReference type="SUPFAM" id="SSF55874">
    <property type="entry name" value="ATPase domain of HSP90 chaperone/DNA topoisomerase II/histidine kinase"/>
    <property type="match status" value="1"/>
</dbReference>
<evidence type="ECO:0000256" key="2">
    <source>
        <dbReference type="ARBA" id="ARBA00012438"/>
    </source>
</evidence>
<feature type="transmembrane region" description="Helical" evidence="9">
    <location>
        <begin position="356"/>
        <end position="375"/>
    </location>
</feature>
<keyword evidence="4" id="KW-0808">Transferase</keyword>
<keyword evidence="8" id="KW-0175">Coiled coil</keyword>